<evidence type="ECO:0000256" key="1">
    <source>
        <dbReference type="SAM" id="MobiDB-lite"/>
    </source>
</evidence>
<reference evidence="2 3" key="1">
    <citation type="journal article" date="2012" name="Nat. Commun.">
        <title>A multi-omic map of the lipid-producing yeast Rhodosporidium toruloides.</title>
        <authorList>
            <person name="Zhu Z."/>
            <person name="Zhang S."/>
            <person name="Liu H."/>
            <person name="Shen H."/>
            <person name="Lin X."/>
            <person name="Yang F."/>
            <person name="Zhou Y.J."/>
            <person name="Jin G."/>
            <person name="Ye M."/>
            <person name="Zou H."/>
            <person name="Zou H."/>
            <person name="Zhao Z.K."/>
        </authorList>
    </citation>
    <scope>NUCLEOTIDE SEQUENCE [LARGE SCALE GENOMIC DNA]</scope>
    <source>
        <strain evidence="2 3">NP11</strain>
    </source>
</reference>
<sequence length="490" mass="54591">MTIVLGLSPTNMAFADKLDQLLLRGTLSDIQEELHRPTSSVADCARLSKRCTTSALSILDSSTSYGTLVVGCAALARRSFAFRLACFSMILERGANPFARGTDGRAVSWILDGIKNSAERQCFEEELQAAQKAWKSSEKYEMALDIREWIEDSLAVMEEEKREAFKQSKREAFVQSPQEIEPAVAERAPTPTPPPGKRPRLESPAPEKLPSSQNESLPDYDEVVTGSKTELVEPKLPPPEPTPVTGEPAPPKHQDETPAPPGQASQAPSTVPVSAVPPTGAPSTSSRLSRLPPGVVQGPQVQPKPSSQPSTSRLPPPPPPPLAPDTLTPVAPLHQVPPRTSRRRPRPRLPLRVFRRRRRAHLLRKLCRLAVSRLAFHPRPRSARQLVYLRRPPRPPRSRQLRSHTCLQLLRLGSPRPAVFHLGFSPLHRLNQLQCVDRARPRQVLRRRRRRLPACRLAEPLLQVAQNGRYPGWGQQALKLLRLHVRGQTR</sequence>
<dbReference type="OrthoDB" id="10583564at2759"/>
<protein>
    <submittedName>
        <fullName evidence="2">Uncharacterized protein</fullName>
    </submittedName>
</protein>
<feature type="compositionally biased region" description="Low complexity" evidence="1">
    <location>
        <begin position="324"/>
        <end position="339"/>
    </location>
</feature>
<dbReference type="HOGENOM" id="CLU_556857_0_0_1"/>
<evidence type="ECO:0000313" key="2">
    <source>
        <dbReference type="EMBL" id="EMS19316.1"/>
    </source>
</evidence>
<proteinExistence type="predicted"/>
<dbReference type="GeneID" id="27368521"/>
<organism evidence="2 3">
    <name type="scientific">Rhodotorula toruloides (strain NP11)</name>
    <name type="common">Yeast</name>
    <name type="synonym">Rhodosporidium toruloides</name>
    <dbReference type="NCBI Taxonomy" id="1130832"/>
    <lineage>
        <taxon>Eukaryota</taxon>
        <taxon>Fungi</taxon>
        <taxon>Dikarya</taxon>
        <taxon>Basidiomycota</taxon>
        <taxon>Pucciniomycotina</taxon>
        <taxon>Microbotryomycetes</taxon>
        <taxon>Sporidiobolales</taxon>
        <taxon>Sporidiobolaceae</taxon>
        <taxon>Rhodotorula</taxon>
    </lineage>
</organism>
<dbReference type="Proteomes" id="UP000016926">
    <property type="component" value="Unassembled WGS sequence"/>
</dbReference>
<accession>M7WMN8</accession>
<dbReference type="EMBL" id="KB722670">
    <property type="protein sequence ID" value="EMS19316.1"/>
    <property type="molecule type" value="Genomic_DNA"/>
</dbReference>
<feature type="region of interest" description="Disordered" evidence="1">
    <location>
        <begin position="166"/>
        <end position="350"/>
    </location>
</feature>
<dbReference type="AlphaFoldDB" id="M7WMN8"/>
<feature type="compositionally biased region" description="Low complexity" evidence="1">
    <location>
        <begin position="262"/>
        <end position="313"/>
    </location>
</feature>
<dbReference type="RefSeq" id="XP_016270435.1">
    <property type="nucleotide sequence ID" value="XM_016418174.1"/>
</dbReference>
<feature type="compositionally biased region" description="Basic residues" evidence="1">
    <location>
        <begin position="340"/>
        <end position="350"/>
    </location>
</feature>
<feature type="compositionally biased region" description="Pro residues" evidence="1">
    <location>
        <begin position="314"/>
        <end position="323"/>
    </location>
</feature>
<gene>
    <name evidence="2" type="ORF">RHTO_04508</name>
</gene>
<name>M7WMN8_RHOT1</name>
<keyword evidence="3" id="KW-1185">Reference proteome</keyword>
<evidence type="ECO:0000313" key="3">
    <source>
        <dbReference type="Proteomes" id="UP000016926"/>
    </source>
</evidence>